<dbReference type="Pfam" id="PF02653">
    <property type="entry name" value="BPD_transp_2"/>
    <property type="match status" value="1"/>
</dbReference>
<protein>
    <submittedName>
        <fullName evidence="7">Beta-methylgalactoside transporter</fullName>
    </submittedName>
</protein>
<comment type="caution">
    <text evidence="7">The sequence shown here is derived from an EMBL/GenBank/DDBJ whole genome shotgun (WGS) entry which is preliminary data.</text>
</comment>
<evidence type="ECO:0000256" key="4">
    <source>
        <dbReference type="ARBA" id="ARBA00022989"/>
    </source>
</evidence>
<evidence type="ECO:0000256" key="3">
    <source>
        <dbReference type="ARBA" id="ARBA00022692"/>
    </source>
</evidence>
<keyword evidence="5 6" id="KW-0472">Membrane</keyword>
<sequence length="344" mass="36369">MNQIKNKKGEIIAIKPKFNWKEWLIENALVVVIILMCIYTAVVANNFVSFNNLKNILANVSVRFIIALGVSGCLIIRGTDLSAGRIVGITAVTTAILLQRPDAPGVLYPSVAGSPILVTLLVAMGVGLMFGLFNGLVIAKLHVPPFIATLGTQIAIYGLNMMLSKNQPIGSLNTTFSKFGAQGIKLGAVYIPYIAFIALAVGVFMYMLYRFTLYGKHMYAIGGNEIAAEVSGVNTTKSKIVIFTLAGALYGLAGFLLTAKTGSAAVSAGTGYELEAIAAATIGGVSTAGGVGKVTGILVGVLVFELLKTCLQFLGITPEMTNVFQGLVIVIAVALDIRKTMRRR</sequence>
<reference evidence="7 8" key="1">
    <citation type="submission" date="2017-12" db="EMBL/GenBank/DDBJ databases">
        <title>Phylogenetic diversity of female urinary microbiome.</title>
        <authorList>
            <person name="Thomas-White K."/>
            <person name="Wolfe A.J."/>
        </authorList>
    </citation>
    <scope>NUCLEOTIDE SEQUENCE [LARGE SCALE GENOMIC DNA]</scope>
    <source>
        <strain evidence="7 8">UMB0898</strain>
    </source>
</reference>
<organism evidence="7 8">
    <name type="scientific">Falseniella ignava</name>
    <dbReference type="NCBI Taxonomy" id="137730"/>
    <lineage>
        <taxon>Bacteria</taxon>
        <taxon>Bacillati</taxon>
        <taxon>Bacillota</taxon>
        <taxon>Bacilli</taxon>
        <taxon>Lactobacillales</taxon>
        <taxon>Aerococcaceae</taxon>
        <taxon>Falseniella</taxon>
    </lineage>
</organism>
<evidence type="ECO:0000256" key="2">
    <source>
        <dbReference type="ARBA" id="ARBA00022475"/>
    </source>
</evidence>
<dbReference type="RefSeq" id="WP_006701773.1">
    <property type="nucleotide sequence ID" value="NZ_PKHE01000002.1"/>
</dbReference>
<accession>A0A2I1K4S3</accession>
<dbReference type="GO" id="GO:0022857">
    <property type="term" value="F:transmembrane transporter activity"/>
    <property type="evidence" value="ECO:0007669"/>
    <property type="project" value="InterPro"/>
</dbReference>
<keyword evidence="2" id="KW-1003">Cell membrane</keyword>
<dbReference type="OrthoDB" id="9813906at2"/>
<dbReference type="AlphaFoldDB" id="A0A2I1K4S3"/>
<feature type="transmembrane region" description="Helical" evidence="6">
    <location>
        <begin position="320"/>
        <end position="337"/>
    </location>
</feature>
<evidence type="ECO:0000313" key="7">
    <source>
        <dbReference type="EMBL" id="PKY90555.1"/>
    </source>
</evidence>
<keyword evidence="3 6" id="KW-0812">Transmembrane</keyword>
<evidence type="ECO:0000256" key="5">
    <source>
        <dbReference type="ARBA" id="ARBA00023136"/>
    </source>
</evidence>
<keyword evidence="4 6" id="KW-1133">Transmembrane helix</keyword>
<dbReference type="Proteomes" id="UP000234384">
    <property type="component" value="Unassembled WGS sequence"/>
</dbReference>
<feature type="transmembrane region" description="Helical" evidence="6">
    <location>
        <begin position="24"/>
        <end position="44"/>
    </location>
</feature>
<dbReference type="InterPro" id="IPR001851">
    <property type="entry name" value="ABC_transp_permease"/>
</dbReference>
<dbReference type="PANTHER" id="PTHR32196">
    <property type="entry name" value="ABC TRANSPORTER PERMEASE PROTEIN YPHD-RELATED-RELATED"/>
    <property type="match status" value="1"/>
</dbReference>
<dbReference type="GO" id="GO:0005886">
    <property type="term" value="C:plasma membrane"/>
    <property type="evidence" value="ECO:0007669"/>
    <property type="project" value="UniProtKB-SubCell"/>
</dbReference>
<dbReference type="PANTHER" id="PTHR32196:SF18">
    <property type="entry name" value="GALACTOSE_METHYL GALACTOSIDE IMPORT PERMEASE PROTEIN MGLC"/>
    <property type="match status" value="1"/>
</dbReference>
<proteinExistence type="predicted"/>
<comment type="subcellular location">
    <subcellularLocation>
        <location evidence="1">Cell membrane</location>
        <topology evidence="1">Multi-pass membrane protein</topology>
    </subcellularLocation>
</comment>
<feature type="transmembrane region" description="Helical" evidence="6">
    <location>
        <begin position="112"/>
        <end position="133"/>
    </location>
</feature>
<gene>
    <name evidence="7" type="ORF">CYJ57_01455</name>
</gene>
<dbReference type="EMBL" id="PKHE01000002">
    <property type="protein sequence ID" value="PKY90555.1"/>
    <property type="molecule type" value="Genomic_DNA"/>
</dbReference>
<evidence type="ECO:0000256" key="1">
    <source>
        <dbReference type="ARBA" id="ARBA00004651"/>
    </source>
</evidence>
<feature type="transmembrane region" description="Helical" evidence="6">
    <location>
        <begin position="240"/>
        <end position="259"/>
    </location>
</feature>
<evidence type="ECO:0000313" key="8">
    <source>
        <dbReference type="Proteomes" id="UP000234384"/>
    </source>
</evidence>
<dbReference type="CDD" id="cd06579">
    <property type="entry name" value="TM_PBP1_transp_AraH_like"/>
    <property type="match status" value="1"/>
</dbReference>
<name>A0A2I1K4S3_9LACT</name>
<evidence type="ECO:0000256" key="6">
    <source>
        <dbReference type="SAM" id="Phobius"/>
    </source>
</evidence>
<feature type="transmembrane region" description="Helical" evidence="6">
    <location>
        <begin position="56"/>
        <end position="76"/>
    </location>
</feature>
<feature type="transmembrane region" description="Helical" evidence="6">
    <location>
        <begin position="183"/>
        <end position="209"/>
    </location>
</feature>